<dbReference type="EMBL" id="GBEZ01023718">
    <property type="protein sequence ID" value="JAC63191.1"/>
    <property type="molecule type" value="Transcribed_RNA"/>
</dbReference>
<dbReference type="PANTHER" id="PTHR48261">
    <property type="entry name" value="ACETYLGLUCOSAMINYLTRANSFERASE"/>
    <property type="match status" value="1"/>
</dbReference>
<evidence type="ECO:0000256" key="4">
    <source>
        <dbReference type="ARBA" id="ARBA00023136"/>
    </source>
</evidence>
<dbReference type="PANTHER" id="PTHR48261:SF2">
    <property type="entry name" value="ACETYLGLUCOSAMINYLTRANSFERASE"/>
    <property type="match status" value="1"/>
</dbReference>
<evidence type="ECO:0000256" key="1">
    <source>
        <dbReference type="ARBA" id="ARBA00004370"/>
    </source>
</evidence>
<protein>
    <submittedName>
        <fullName evidence="7">Alpha-1,4-N-acetylglucosaminyltransferase EXTL2</fullName>
    </submittedName>
</protein>
<evidence type="ECO:0000259" key="6">
    <source>
        <dbReference type="Pfam" id="PF09258"/>
    </source>
</evidence>
<dbReference type="SUPFAM" id="SSF53448">
    <property type="entry name" value="Nucleotide-diphospho-sugar transferases"/>
    <property type="match status" value="1"/>
</dbReference>
<evidence type="ECO:0000313" key="8">
    <source>
        <dbReference type="EMBL" id="JAC63191.1"/>
    </source>
</evidence>
<keyword evidence="4" id="KW-0472">Membrane</keyword>
<comment type="similarity">
    <text evidence="2">Belongs to the glycosyltransferase 64 family.</text>
</comment>
<evidence type="ECO:0000256" key="2">
    <source>
        <dbReference type="ARBA" id="ARBA00008700"/>
    </source>
</evidence>
<reference evidence="7" key="1">
    <citation type="submission" date="2014-05" db="EMBL/GenBank/DDBJ databases">
        <title>The transcriptome of the halophilic microalga Tetraselmis sp. GSL018 isolated from the Great Salt Lake, Utah.</title>
        <authorList>
            <person name="Jinkerson R.E."/>
            <person name="D'Adamo S."/>
            <person name="Posewitz M.C."/>
        </authorList>
    </citation>
    <scope>NUCLEOTIDE SEQUENCE</scope>
    <source>
        <strain evidence="7">GSL018</strain>
    </source>
</reference>
<dbReference type="InterPro" id="IPR015338">
    <property type="entry name" value="GT64_dom"/>
</dbReference>
<dbReference type="InterPro" id="IPR029063">
    <property type="entry name" value="SAM-dependent_MTases_sf"/>
</dbReference>
<dbReference type="SUPFAM" id="SSF53335">
    <property type="entry name" value="S-adenosyl-L-methionine-dependent methyltransferases"/>
    <property type="match status" value="1"/>
</dbReference>
<keyword evidence="7" id="KW-0328">Glycosyltransferase</keyword>
<feature type="domain" description="Glycosyl transferase 64" evidence="6">
    <location>
        <begin position="456"/>
        <end position="695"/>
    </location>
</feature>
<keyword evidence="5" id="KW-1015">Disulfide bond</keyword>
<dbReference type="AlphaFoldDB" id="A0A061QG92"/>
<dbReference type="InterPro" id="IPR029044">
    <property type="entry name" value="Nucleotide-diphossugar_trans"/>
</dbReference>
<name>A0A061QG92_9CHLO</name>
<evidence type="ECO:0000256" key="5">
    <source>
        <dbReference type="ARBA" id="ARBA00023157"/>
    </source>
</evidence>
<dbReference type="GO" id="GO:0016020">
    <property type="term" value="C:membrane"/>
    <property type="evidence" value="ECO:0007669"/>
    <property type="project" value="UniProtKB-SubCell"/>
</dbReference>
<dbReference type="Pfam" id="PF09258">
    <property type="entry name" value="Glyco_transf_64"/>
    <property type="match status" value="1"/>
</dbReference>
<evidence type="ECO:0000256" key="3">
    <source>
        <dbReference type="ARBA" id="ARBA00022679"/>
    </source>
</evidence>
<keyword evidence="3 7" id="KW-0808">Transferase</keyword>
<proteinExistence type="inferred from homology"/>
<evidence type="ECO:0000313" key="7">
    <source>
        <dbReference type="EMBL" id="JAC59437.1"/>
    </source>
</evidence>
<dbReference type="EMBL" id="GBEZ01027933">
    <property type="protein sequence ID" value="JAC59437.1"/>
    <property type="molecule type" value="Transcribed_RNA"/>
</dbReference>
<dbReference type="Gene3D" id="3.90.550.10">
    <property type="entry name" value="Spore Coat Polysaccharide Biosynthesis Protein SpsA, Chain A"/>
    <property type="match status" value="1"/>
</dbReference>
<dbReference type="GO" id="GO:0016757">
    <property type="term" value="F:glycosyltransferase activity"/>
    <property type="evidence" value="ECO:0007669"/>
    <property type="project" value="UniProtKB-KW"/>
</dbReference>
<organism evidence="7">
    <name type="scientific">Tetraselmis sp. GSL018</name>
    <dbReference type="NCBI Taxonomy" id="582737"/>
    <lineage>
        <taxon>Eukaryota</taxon>
        <taxon>Viridiplantae</taxon>
        <taxon>Chlorophyta</taxon>
        <taxon>core chlorophytes</taxon>
        <taxon>Chlorodendrophyceae</taxon>
        <taxon>Chlorodendrales</taxon>
        <taxon>Chlorodendraceae</taxon>
        <taxon>Tetraselmis</taxon>
    </lineage>
</organism>
<comment type="subcellular location">
    <subcellularLocation>
        <location evidence="1">Membrane</location>
    </subcellularLocation>
</comment>
<sequence>MQPVLHLDARNYGVTEYLRKLLYVQSQPSQSSIALTNSPSTSLLLRLLVVLSSTVFCAVEGDGWAQTKSQYVLEQNSACLDEFQAYIRPTERNCCTLCSNVHFTQLLGKPKVKHKAITRRNELSSLMAPQEMVSSNRLIACVGSVPLRLALDTFTFLLQALFRSWVPSGNGYSKAKGYSPASLRASWCHSDVAGSGCFAELSRTRCSDPDGVCSLPNAYGTQSSTRRRLLGDDAKEKRSWGAIKIVSDTALVQTDNAYKTLPARLGDTAEITCGPFTRMNAILEAGHTVSSLTLMDPHTFHYMAAVNGSAYQNGRLEVPNLTSNTIAALSVGDIKEMPCHFDTVIMGNEMDRMTDTPEVFESVYRALRPGGFFMWCGRLGVPQNSSGVQAQGLLRGHQPDPIRLEDSFADRFISVYDGIHSSRDAPEDKGSCHVWRKRADHDARNPHPAASDPDKITIILMTHPRSRRLQLLQRNMERYHAMDIVRHIILVLNGARVPFDLAPYASKLILKWFSVNSMNNRFRVSREVFTESVFLADDDDFIPKALLVCLHSKWSEEKDRLFGLDTRSAHLKVYKKGADSEGFYSSVLGRAMIFHRKYLDQYVSDEKLLRYIHPETSDVKTSDIHFCEDLAMVALISNATGKAPMAVRDRYHHLKHISTSVSLCKTRQWIQTRTRCVGWLNRHFDHPFRTERARLQCRLRLSRRAHGQGTKS</sequence>
<accession>A0A061QG92</accession>
<dbReference type="InterPro" id="IPR004263">
    <property type="entry name" value="Exostosin"/>
</dbReference>
<gene>
    <name evidence="7" type="primary">EXTL2</name>
    <name evidence="8" type="ORF">TSPGSL018_21253</name>
    <name evidence="7" type="ORF">TSPGSL018_31401</name>
</gene>